<keyword evidence="4" id="KW-1185">Reference proteome</keyword>
<dbReference type="KEGG" id="ttd:A3L14_00215"/>
<dbReference type="RefSeq" id="WP_074631368.1">
    <property type="nucleotide sequence ID" value="NZ_CP015105.1"/>
</dbReference>
<dbReference type="Proteomes" id="UP000250136">
    <property type="component" value="Chromosome"/>
</dbReference>
<evidence type="ECO:0000313" key="2">
    <source>
        <dbReference type="EMBL" id="SEW07328.1"/>
    </source>
</evidence>
<evidence type="ECO:0000313" key="4">
    <source>
        <dbReference type="Proteomes" id="UP000250136"/>
    </source>
</evidence>
<dbReference type="Proteomes" id="UP000182125">
    <property type="component" value="Unassembled WGS sequence"/>
</dbReference>
<accession>A0A1I0NZR3</accession>
<proteinExistence type="predicted"/>
<name>A0A1I0NZR3_9EURY</name>
<evidence type="ECO:0000313" key="1">
    <source>
        <dbReference type="EMBL" id="ASJ11402.1"/>
    </source>
</evidence>
<dbReference type="EMBL" id="CP015105">
    <property type="protein sequence ID" value="ASJ11402.1"/>
    <property type="molecule type" value="Genomic_DNA"/>
</dbReference>
<reference evidence="1 4" key="1">
    <citation type="submission" date="2016-04" db="EMBL/GenBank/DDBJ databases">
        <title>Complete genome sequence of Thermococcus thioreducens type strain OGL-20P.</title>
        <authorList>
            <person name="Oger P.M."/>
        </authorList>
    </citation>
    <scope>NUCLEOTIDE SEQUENCE [LARGE SCALE GENOMIC DNA]</scope>
    <source>
        <strain evidence="1 4">OGL-20P</strain>
    </source>
</reference>
<dbReference type="OrthoDB" id="383800at2157"/>
<dbReference type="AlphaFoldDB" id="A0A1I0NZR3"/>
<evidence type="ECO:0000313" key="3">
    <source>
        <dbReference type="Proteomes" id="UP000182125"/>
    </source>
</evidence>
<gene>
    <name evidence="1" type="ORF">A3L14_00215</name>
    <name evidence="2" type="ORF">SAMN05216170_1396</name>
</gene>
<organism evidence="2 3">
    <name type="scientific">Thermococcus thioreducens</name>
    <dbReference type="NCBI Taxonomy" id="277988"/>
    <lineage>
        <taxon>Archaea</taxon>
        <taxon>Methanobacteriati</taxon>
        <taxon>Methanobacteriota</taxon>
        <taxon>Thermococci</taxon>
        <taxon>Thermococcales</taxon>
        <taxon>Thermococcaceae</taxon>
        <taxon>Thermococcus</taxon>
    </lineage>
</organism>
<sequence length="212" mass="24412">MGINLFLRGGKGLLEREAIKQLYSEYMEALKNIMEKDEDAPFNLGPIGSWTEIRTIPVGFYVKFGMLSSVYYPPPEWKMETADADVLLADKRLYILKMWTSRGVRGKKIHTIFAGLPHYAIKRVSIKDGLISGSTLRVDYDSFYLEGWDRPKEARFWMTFKTKSTQKDIEYIGGQKVSAVQLLASWFELLSKRAKDEKWDVDGILVKEDIPL</sequence>
<dbReference type="EMBL" id="FOIW01000002">
    <property type="protein sequence ID" value="SEW07328.1"/>
    <property type="molecule type" value="Genomic_DNA"/>
</dbReference>
<dbReference type="GeneID" id="33332795"/>
<reference evidence="2 3" key="2">
    <citation type="submission" date="2016-10" db="EMBL/GenBank/DDBJ databases">
        <authorList>
            <person name="de Groot N.N."/>
        </authorList>
    </citation>
    <scope>NUCLEOTIDE SEQUENCE [LARGE SCALE GENOMIC DNA]</scope>
    <source>
        <strain evidence="2 3">OGL-20</strain>
    </source>
</reference>
<protein>
    <submittedName>
        <fullName evidence="2">Uncharacterized protein</fullName>
    </submittedName>
</protein>